<feature type="transmembrane region" description="Helical" evidence="7">
    <location>
        <begin position="220"/>
        <end position="239"/>
    </location>
</feature>
<feature type="transmembrane region" description="Helical" evidence="7">
    <location>
        <begin position="98"/>
        <end position="122"/>
    </location>
</feature>
<sequence>MKKLFAVMGNRCLSVGIKFKEPLASLLVFFVLFNLFSPLLYYGQEYVWKKLVLFNMFFGGLALFLTGLEYMSRSLQKCAGESMRSVLSAITTSPGKGLLAGGLVTAIIQTSAGTIIILLSFVQARMMTFVQTLGVILGADIGTTITAWLVSMKISGLPWAAIGLGFLILAFRGTKIKYLSMALICFGALFLGIEAMSAAMKPLQNDAHINSFVHLIETPYTGWALGILLGASLTAATMSSSATTGMVVVLASSGLITLGTAVPFILGTNIGSCLPIVIASVKYSRDAKRVALAHVLFKVAGVALFFFFIPQFIRLTEVVSIRLVLSPGEQAAAAHTIFNVIMSLAFLPFIKLAPLFPKIVYRLLPIRENEKEVKLINTGLDVGFIKNSMTDTALDQVRKRTVEMLKLVNRMLSAIIIPFISDEKFIRRDLALSFEEREAFIKAIPKEDEEYPGWTLLEGITRRENAIDEMEQETKEYLLKIIMQELKDESSAVKAQALIIAAEEIEAIGDIIHRIMLSKLLKEKKRDLRFDFSLEGKEELMLFHSKICKQLKRMIGIIDGLEVKRASQVFEEKRIEYKNLENALQNLHLARLKQGRIESRETDELHKDLFAQLKQINYHIMKIAKTIHDAWKDPANESRTTKEGI</sequence>
<reference evidence="8 9" key="1">
    <citation type="journal article" date="2016" name="Nat. Commun.">
        <title>Thousands of microbial genomes shed light on interconnected biogeochemical processes in an aquifer system.</title>
        <authorList>
            <person name="Anantharaman K."/>
            <person name="Brown C.T."/>
            <person name="Hug L.A."/>
            <person name="Sharon I."/>
            <person name="Castelle C.J."/>
            <person name="Probst A.J."/>
            <person name="Thomas B.C."/>
            <person name="Singh A."/>
            <person name="Wilkins M.J."/>
            <person name="Karaoz U."/>
            <person name="Brodie E.L."/>
            <person name="Williams K.H."/>
            <person name="Hubbard S.S."/>
            <person name="Banfield J.F."/>
        </authorList>
    </citation>
    <scope>NUCLEOTIDE SEQUENCE [LARGE SCALE GENOMIC DNA]</scope>
</reference>
<keyword evidence="3 7" id="KW-0812">Transmembrane</keyword>
<dbReference type="PANTHER" id="PTHR10010:SF46">
    <property type="entry name" value="SODIUM-DEPENDENT PHOSPHATE TRANSPORT PROTEIN 2B"/>
    <property type="match status" value="1"/>
</dbReference>
<feature type="transmembrane region" description="Helical" evidence="7">
    <location>
        <begin position="128"/>
        <end position="150"/>
    </location>
</feature>
<gene>
    <name evidence="8" type="ORF">A2227_01095</name>
</gene>
<evidence type="ECO:0000256" key="2">
    <source>
        <dbReference type="ARBA" id="ARBA00022475"/>
    </source>
</evidence>
<dbReference type="GO" id="GO:0044341">
    <property type="term" value="P:sodium-dependent phosphate transport"/>
    <property type="evidence" value="ECO:0007669"/>
    <property type="project" value="InterPro"/>
</dbReference>
<keyword evidence="4 7" id="KW-1133">Transmembrane helix</keyword>
<evidence type="ECO:0000256" key="3">
    <source>
        <dbReference type="ARBA" id="ARBA00022692"/>
    </source>
</evidence>
<keyword evidence="2" id="KW-1003">Cell membrane</keyword>
<feature type="transmembrane region" description="Helical" evidence="7">
    <location>
        <begin position="290"/>
        <end position="313"/>
    </location>
</feature>
<comment type="subcellular location">
    <subcellularLocation>
        <location evidence="1">Cell membrane</location>
        <topology evidence="1">Multi-pass membrane protein</topology>
    </subcellularLocation>
</comment>
<evidence type="ECO:0000256" key="7">
    <source>
        <dbReference type="SAM" id="Phobius"/>
    </source>
</evidence>
<comment type="caution">
    <text evidence="8">The sequence shown here is derived from an EMBL/GenBank/DDBJ whole genome shotgun (WGS) entry which is preliminary data.</text>
</comment>
<dbReference type="Gene3D" id="1.20.58.220">
    <property type="entry name" value="Phosphate transport system protein phou homolog 2, domain 2"/>
    <property type="match status" value="1"/>
</dbReference>
<accession>A0A1F5SGE8</accession>
<dbReference type="GO" id="GO:0005886">
    <property type="term" value="C:plasma membrane"/>
    <property type="evidence" value="ECO:0007669"/>
    <property type="project" value="UniProtKB-SubCell"/>
</dbReference>
<feature type="transmembrane region" description="Helical" evidence="7">
    <location>
        <begin position="333"/>
        <end position="353"/>
    </location>
</feature>
<feature type="transmembrane region" description="Helical" evidence="7">
    <location>
        <begin position="21"/>
        <end position="41"/>
    </location>
</feature>
<feature type="transmembrane region" description="Helical" evidence="7">
    <location>
        <begin position="47"/>
        <end position="68"/>
    </location>
</feature>
<evidence type="ECO:0000256" key="4">
    <source>
        <dbReference type="ARBA" id="ARBA00022989"/>
    </source>
</evidence>
<organism evidence="8 9">
    <name type="scientific">Candidatus Falkowbacteria bacterium RIFOXYA2_FULL_47_19</name>
    <dbReference type="NCBI Taxonomy" id="1797994"/>
    <lineage>
        <taxon>Bacteria</taxon>
        <taxon>Candidatus Falkowiibacteriota</taxon>
    </lineage>
</organism>
<evidence type="ECO:0008006" key="10">
    <source>
        <dbReference type="Google" id="ProtNLM"/>
    </source>
</evidence>
<dbReference type="NCBIfam" id="NF037997">
    <property type="entry name" value="Na_Pi_symport"/>
    <property type="match status" value="1"/>
</dbReference>
<evidence type="ECO:0000313" key="8">
    <source>
        <dbReference type="EMBL" id="OGF25780.1"/>
    </source>
</evidence>
<evidence type="ECO:0000313" key="9">
    <source>
        <dbReference type="Proteomes" id="UP000178367"/>
    </source>
</evidence>
<dbReference type="Proteomes" id="UP000178367">
    <property type="component" value="Unassembled WGS sequence"/>
</dbReference>
<dbReference type="Pfam" id="PF02690">
    <property type="entry name" value="Na_Pi_cotrans"/>
    <property type="match status" value="2"/>
</dbReference>
<dbReference type="InterPro" id="IPR003841">
    <property type="entry name" value="Na/Pi_transpt"/>
</dbReference>
<protein>
    <recommendedName>
        <fullName evidence="10">PhoU domain-containing protein</fullName>
    </recommendedName>
</protein>
<dbReference type="EMBL" id="MFGB01000020">
    <property type="protein sequence ID" value="OGF25780.1"/>
    <property type="molecule type" value="Genomic_DNA"/>
</dbReference>
<dbReference type="SUPFAM" id="SSF109755">
    <property type="entry name" value="PhoU-like"/>
    <property type="match status" value="1"/>
</dbReference>
<feature type="transmembrane region" description="Helical" evidence="7">
    <location>
        <begin position="245"/>
        <end position="278"/>
    </location>
</feature>
<keyword evidence="6" id="KW-0175">Coiled coil</keyword>
<evidence type="ECO:0000256" key="6">
    <source>
        <dbReference type="SAM" id="Coils"/>
    </source>
</evidence>
<dbReference type="AlphaFoldDB" id="A0A1F5SGE8"/>
<keyword evidence="5 7" id="KW-0472">Membrane</keyword>
<dbReference type="GO" id="GO:0005436">
    <property type="term" value="F:sodium:phosphate symporter activity"/>
    <property type="evidence" value="ECO:0007669"/>
    <property type="project" value="InterPro"/>
</dbReference>
<dbReference type="InterPro" id="IPR038078">
    <property type="entry name" value="PhoU-like_sf"/>
</dbReference>
<name>A0A1F5SGE8_9BACT</name>
<feature type="transmembrane region" description="Helical" evidence="7">
    <location>
        <begin position="179"/>
        <end position="199"/>
    </location>
</feature>
<evidence type="ECO:0000256" key="5">
    <source>
        <dbReference type="ARBA" id="ARBA00023136"/>
    </source>
</evidence>
<feature type="coiled-coil region" evidence="6">
    <location>
        <begin position="563"/>
        <end position="590"/>
    </location>
</feature>
<feature type="transmembrane region" description="Helical" evidence="7">
    <location>
        <begin position="157"/>
        <end position="173"/>
    </location>
</feature>
<dbReference type="STRING" id="1797994.A2227_01095"/>
<proteinExistence type="predicted"/>
<dbReference type="PANTHER" id="PTHR10010">
    <property type="entry name" value="SOLUTE CARRIER FAMILY 34 SODIUM PHOSPHATE , MEMBER 2-RELATED"/>
    <property type="match status" value="1"/>
</dbReference>
<evidence type="ECO:0000256" key="1">
    <source>
        <dbReference type="ARBA" id="ARBA00004651"/>
    </source>
</evidence>